<proteinExistence type="predicted"/>
<evidence type="ECO:0000259" key="1">
    <source>
        <dbReference type="Pfam" id="PF00483"/>
    </source>
</evidence>
<dbReference type="InterPro" id="IPR029044">
    <property type="entry name" value="Nucleotide-diphossugar_trans"/>
</dbReference>
<dbReference type="AlphaFoldDB" id="A0A1I6IVC0"/>
<dbReference type="PANTHER" id="PTHR47183">
    <property type="entry name" value="GLUCOSE-1-PHOSPHATE CYTIDYLYLTRANSFERASE-RELATED"/>
    <property type="match status" value="1"/>
</dbReference>
<accession>A0A1I6IVC0</accession>
<dbReference type="CDD" id="cd02524">
    <property type="entry name" value="G1P_cytidylyltransferase"/>
    <property type="match status" value="1"/>
</dbReference>
<organism evidence="2 3">
    <name type="scientific">[Clostridium] aminophilum</name>
    <dbReference type="NCBI Taxonomy" id="1526"/>
    <lineage>
        <taxon>Bacteria</taxon>
        <taxon>Bacillati</taxon>
        <taxon>Bacillota</taxon>
        <taxon>Clostridia</taxon>
        <taxon>Lachnospirales</taxon>
        <taxon>Lachnospiraceae</taxon>
    </lineage>
</organism>
<feature type="domain" description="Nucleotidyl transferase" evidence="1">
    <location>
        <begin position="2"/>
        <end position="255"/>
    </location>
</feature>
<name>A0A1I6IVC0_9FIRM</name>
<dbReference type="PANTHER" id="PTHR47183:SF1">
    <property type="entry name" value="GLUCOSE-1-PHOSPHATE CYTIDYLYLTRANSFERASE"/>
    <property type="match status" value="1"/>
</dbReference>
<sequence>MKVVLLAGGRGTRIMEESEMRPKPMIEIGGMPIIWHIMKEYSHYGFHDFVICAGYKHYMIKKWFADYAFYTSDMLFDFSANGRNGNDHGVKITALGKPEPGIDSWTVSAEGQSDDPEQWRVMVINTGLDTNTGGRIKKIQPYIGNETFLMTYGDGVCDVDISEIVKFHKQHGKLATLTSVVRKQSKGRLDIGMDNTVKAFREKSNKDDELINAGYMVLEPGVFDYLDDHSIFESDALSKLADEGQLKSYRHEGFWQCMDTLQEKTMLESLIREGNAPWIKWE</sequence>
<dbReference type="InterPro" id="IPR005835">
    <property type="entry name" value="NTP_transferase_dom"/>
</dbReference>
<evidence type="ECO:0000313" key="3">
    <source>
        <dbReference type="Proteomes" id="UP000214760"/>
    </source>
</evidence>
<protein>
    <submittedName>
        <fullName evidence="2">Glucose-1-phosphate cytidylyltransferase</fullName>
    </submittedName>
</protein>
<dbReference type="SUPFAM" id="SSF53448">
    <property type="entry name" value="Nucleotide-diphospho-sugar transferases"/>
    <property type="match status" value="1"/>
</dbReference>
<keyword evidence="2" id="KW-0808">Transferase</keyword>
<reference evidence="2 3" key="1">
    <citation type="submission" date="2016-10" db="EMBL/GenBank/DDBJ databases">
        <authorList>
            <person name="de Groot N.N."/>
        </authorList>
    </citation>
    <scope>NUCLEOTIDE SEQUENCE [LARGE SCALE GENOMIC DNA]</scope>
    <source>
        <strain evidence="2 3">F</strain>
    </source>
</reference>
<dbReference type="Proteomes" id="UP000214760">
    <property type="component" value="Unassembled WGS sequence"/>
</dbReference>
<dbReference type="InterPro" id="IPR013446">
    <property type="entry name" value="G1P_cyt_trans-like"/>
</dbReference>
<dbReference type="RefSeq" id="WP_031471606.1">
    <property type="nucleotide sequence ID" value="NZ_FOZC01000003.1"/>
</dbReference>
<dbReference type="Pfam" id="PF00483">
    <property type="entry name" value="NTP_transferase"/>
    <property type="match status" value="1"/>
</dbReference>
<gene>
    <name evidence="2" type="ORF">SAMN02910262_00917</name>
</gene>
<dbReference type="EMBL" id="FOZC01000003">
    <property type="protein sequence ID" value="SFR70663.1"/>
    <property type="molecule type" value="Genomic_DNA"/>
</dbReference>
<dbReference type="GO" id="GO:0047343">
    <property type="term" value="F:glucose-1-phosphate cytidylyltransferase activity"/>
    <property type="evidence" value="ECO:0007669"/>
    <property type="project" value="InterPro"/>
</dbReference>
<evidence type="ECO:0000313" key="2">
    <source>
        <dbReference type="EMBL" id="SFR70663.1"/>
    </source>
</evidence>
<dbReference type="Gene3D" id="3.90.550.10">
    <property type="entry name" value="Spore Coat Polysaccharide Biosynthesis Protein SpsA, Chain A"/>
    <property type="match status" value="1"/>
</dbReference>
<keyword evidence="2" id="KW-0548">Nucleotidyltransferase</keyword>